<evidence type="ECO:0000256" key="1">
    <source>
        <dbReference type="SAM" id="Phobius"/>
    </source>
</evidence>
<reference evidence="3" key="1">
    <citation type="submission" date="2022-10" db="EMBL/GenBank/DDBJ databases">
        <title>Genome assembly of Pristionchus species.</title>
        <authorList>
            <person name="Yoshida K."/>
            <person name="Sommer R.J."/>
        </authorList>
    </citation>
    <scope>NUCLEOTIDE SEQUENCE [LARGE SCALE GENOMIC DNA]</scope>
    <source>
        <strain evidence="3">RS5460</strain>
    </source>
</reference>
<feature type="non-terminal residue" evidence="2">
    <location>
        <position position="1"/>
    </location>
</feature>
<evidence type="ECO:0000313" key="3">
    <source>
        <dbReference type="Proteomes" id="UP001328107"/>
    </source>
</evidence>
<feature type="transmembrane region" description="Helical" evidence="1">
    <location>
        <begin position="6"/>
        <end position="28"/>
    </location>
</feature>
<keyword evidence="1" id="KW-1133">Transmembrane helix</keyword>
<dbReference type="EMBL" id="BTRK01000006">
    <property type="protein sequence ID" value="GMR59432.1"/>
    <property type="molecule type" value="Genomic_DNA"/>
</dbReference>
<protein>
    <submittedName>
        <fullName evidence="2">Uncharacterized protein</fullName>
    </submittedName>
</protein>
<proteinExistence type="predicted"/>
<feature type="non-terminal residue" evidence="2">
    <location>
        <position position="196"/>
    </location>
</feature>
<sequence length="196" mass="22546">TMQSSFYLVYSIGIFVLLFFLLSAFPLYDHIIDTFKELTNDEFPRERSHRALISSIPTKPSPAVVPPHKLNPKPVEKPKGDIFDSCKLVDHEPWDDELKSFLNVHFDPLEKCNKTFKPLTQLIEGVLDLTFGAALDGGFKCEGRCLLHITDYRYHANEWESLPLMPDCDVVESRCRRNGSAQVIYEYLHTQIKATR</sequence>
<keyword evidence="3" id="KW-1185">Reference proteome</keyword>
<organism evidence="2 3">
    <name type="scientific">Pristionchus mayeri</name>
    <dbReference type="NCBI Taxonomy" id="1317129"/>
    <lineage>
        <taxon>Eukaryota</taxon>
        <taxon>Metazoa</taxon>
        <taxon>Ecdysozoa</taxon>
        <taxon>Nematoda</taxon>
        <taxon>Chromadorea</taxon>
        <taxon>Rhabditida</taxon>
        <taxon>Rhabditina</taxon>
        <taxon>Diplogasteromorpha</taxon>
        <taxon>Diplogasteroidea</taxon>
        <taxon>Neodiplogasteridae</taxon>
        <taxon>Pristionchus</taxon>
    </lineage>
</organism>
<evidence type="ECO:0000313" key="2">
    <source>
        <dbReference type="EMBL" id="GMR59432.1"/>
    </source>
</evidence>
<dbReference type="Proteomes" id="UP001328107">
    <property type="component" value="Unassembled WGS sequence"/>
</dbReference>
<comment type="caution">
    <text evidence="2">The sequence shown here is derived from an EMBL/GenBank/DDBJ whole genome shotgun (WGS) entry which is preliminary data.</text>
</comment>
<keyword evidence="1" id="KW-0472">Membrane</keyword>
<gene>
    <name evidence="2" type="ORF">PMAYCL1PPCAC_29627</name>
</gene>
<dbReference type="AlphaFoldDB" id="A0AAN5DBB7"/>
<name>A0AAN5DBB7_9BILA</name>
<accession>A0AAN5DBB7</accession>
<keyword evidence="1" id="KW-0812">Transmembrane</keyword>